<keyword evidence="2" id="KW-1185">Reference proteome</keyword>
<evidence type="ECO:0000313" key="1">
    <source>
        <dbReference type="EMBL" id="KAL2831940.1"/>
    </source>
</evidence>
<accession>A0ABR4IVZ5</accession>
<dbReference type="Proteomes" id="UP001610446">
    <property type="component" value="Unassembled WGS sequence"/>
</dbReference>
<comment type="caution">
    <text evidence="1">The sequence shown here is derived from an EMBL/GenBank/DDBJ whole genome shotgun (WGS) entry which is preliminary data.</text>
</comment>
<reference evidence="1 2" key="1">
    <citation type="submission" date="2024-07" db="EMBL/GenBank/DDBJ databases">
        <title>Section-level genome sequencing and comparative genomics of Aspergillus sections Usti and Cavernicolus.</title>
        <authorList>
            <consortium name="Lawrence Berkeley National Laboratory"/>
            <person name="Nybo J.L."/>
            <person name="Vesth T.C."/>
            <person name="Theobald S."/>
            <person name="Frisvad J.C."/>
            <person name="Larsen T.O."/>
            <person name="Kjaerboelling I."/>
            <person name="Rothschild-Mancinelli K."/>
            <person name="Lyhne E.K."/>
            <person name="Kogle M.E."/>
            <person name="Barry K."/>
            <person name="Clum A."/>
            <person name="Na H."/>
            <person name="Ledsgaard L."/>
            <person name="Lin J."/>
            <person name="Lipzen A."/>
            <person name="Kuo A."/>
            <person name="Riley R."/>
            <person name="Mondo S."/>
            <person name="Labutti K."/>
            <person name="Haridas S."/>
            <person name="Pangalinan J."/>
            <person name="Salamov A.A."/>
            <person name="Simmons B.A."/>
            <person name="Magnuson J.K."/>
            <person name="Chen J."/>
            <person name="Drula E."/>
            <person name="Henrissat B."/>
            <person name="Wiebenga A."/>
            <person name="Lubbers R.J."/>
            <person name="Gomes A.C."/>
            <person name="Makela M.R."/>
            <person name="Stajich J."/>
            <person name="Grigoriev I.V."/>
            <person name="Mortensen U.H."/>
            <person name="De Vries R.P."/>
            <person name="Baker S.E."/>
            <person name="Andersen M.R."/>
        </authorList>
    </citation>
    <scope>NUCLEOTIDE SEQUENCE [LARGE SCALE GENOMIC DNA]</scope>
    <source>
        <strain evidence="1 2">CBS 123904</strain>
    </source>
</reference>
<name>A0ABR4IVZ5_9EURO</name>
<organism evidence="1 2">
    <name type="scientific">Aspergillus pseudoustus</name>
    <dbReference type="NCBI Taxonomy" id="1810923"/>
    <lineage>
        <taxon>Eukaryota</taxon>
        <taxon>Fungi</taxon>
        <taxon>Dikarya</taxon>
        <taxon>Ascomycota</taxon>
        <taxon>Pezizomycotina</taxon>
        <taxon>Eurotiomycetes</taxon>
        <taxon>Eurotiomycetidae</taxon>
        <taxon>Eurotiales</taxon>
        <taxon>Aspergillaceae</taxon>
        <taxon>Aspergillus</taxon>
        <taxon>Aspergillus subgen. Nidulantes</taxon>
    </lineage>
</organism>
<dbReference type="EMBL" id="JBFXLU010000272">
    <property type="protein sequence ID" value="KAL2831940.1"/>
    <property type="molecule type" value="Genomic_DNA"/>
</dbReference>
<gene>
    <name evidence="1" type="ORF">BJY01DRAFT_254076</name>
</gene>
<proteinExistence type="predicted"/>
<sequence length="216" mass="24654">MELFKIPRDIWLSIKDSSTLADLENILKTGSTVYEHIFKDTSWLDLALTFDRCSPVLIGHNMIAYPPRKSSSRLYLALIAQDNSGDLKYESEKFFAALQDKLEYDQTKHGVHFSSGITLNVYDVINAHETAKLSLEKIFTNTRKGVHSEYCYYKYPAIMDLWSSDITKWDPGYRTHPRATPGWWNGPARKGRDIIKGCMLTLLEGDMKTTYVTVGG</sequence>
<evidence type="ECO:0000313" key="2">
    <source>
        <dbReference type="Proteomes" id="UP001610446"/>
    </source>
</evidence>
<protein>
    <submittedName>
        <fullName evidence="1">Uncharacterized protein</fullName>
    </submittedName>
</protein>